<dbReference type="AlphaFoldDB" id="A0A7W9PHT4"/>
<feature type="domain" description="TerD" evidence="1">
    <location>
        <begin position="2"/>
        <end position="157"/>
    </location>
</feature>
<feature type="domain" description="TerD" evidence="1">
    <location>
        <begin position="177"/>
        <end position="349"/>
    </location>
</feature>
<evidence type="ECO:0000259" key="1">
    <source>
        <dbReference type="Pfam" id="PF02342"/>
    </source>
</evidence>
<reference evidence="2 3" key="1">
    <citation type="submission" date="2020-08" db="EMBL/GenBank/DDBJ databases">
        <title>Sequencing the genomes of 1000 actinobacteria strains.</title>
        <authorList>
            <person name="Klenk H.-P."/>
        </authorList>
    </citation>
    <scope>NUCLEOTIDE SEQUENCE [LARGE SCALE GENOMIC DNA]</scope>
    <source>
        <strain evidence="2 3">DSM 43582</strain>
    </source>
</reference>
<keyword evidence="3" id="KW-1185">Reference proteome</keyword>
<dbReference type="EMBL" id="JACHIT010000002">
    <property type="protein sequence ID" value="MBB5916341.1"/>
    <property type="molecule type" value="Genomic_DNA"/>
</dbReference>
<proteinExistence type="predicted"/>
<gene>
    <name evidence="2" type="ORF">BJY24_005253</name>
</gene>
<dbReference type="InterPro" id="IPR003325">
    <property type="entry name" value="TerD"/>
</dbReference>
<dbReference type="PANTHER" id="PTHR32097:SF17">
    <property type="entry name" value="CAMP-BINDING PROTEIN 1-RELATED"/>
    <property type="match status" value="1"/>
</dbReference>
<evidence type="ECO:0000313" key="2">
    <source>
        <dbReference type="EMBL" id="MBB5916341.1"/>
    </source>
</evidence>
<comment type="caution">
    <text evidence="2">The sequence shown here is derived from an EMBL/GenBank/DDBJ whole genome shotgun (WGS) entry which is preliminary data.</text>
</comment>
<dbReference type="CDD" id="cd06974">
    <property type="entry name" value="TerD_like"/>
    <property type="match status" value="2"/>
</dbReference>
<evidence type="ECO:0000313" key="3">
    <source>
        <dbReference type="Proteomes" id="UP000540412"/>
    </source>
</evidence>
<accession>A0A7W9PHT4</accession>
<dbReference type="Gene3D" id="2.60.60.30">
    <property type="entry name" value="sav2460 like domains"/>
    <property type="match status" value="2"/>
</dbReference>
<name>A0A7W9PHT4_9NOCA</name>
<dbReference type="Pfam" id="PF02342">
    <property type="entry name" value="TerD"/>
    <property type="match status" value="2"/>
</dbReference>
<protein>
    <submittedName>
        <fullName evidence="2">Stress response protein SCP2</fullName>
    </submittedName>
</protein>
<dbReference type="RefSeq" id="WP_040748163.1">
    <property type="nucleotide sequence ID" value="NZ_JACHIT010000002.1"/>
</dbReference>
<organism evidence="2 3">
    <name type="scientific">Nocardia transvalensis</name>
    <dbReference type="NCBI Taxonomy" id="37333"/>
    <lineage>
        <taxon>Bacteria</taxon>
        <taxon>Bacillati</taxon>
        <taxon>Actinomycetota</taxon>
        <taxon>Actinomycetes</taxon>
        <taxon>Mycobacteriales</taxon>
        <taxon>Nocardiaceae</taxon>
        <taxon>Nocardia</taxon>
    </lineage>
</organism>
<dbReference type="InterPro" id="IPR051324">
    <property type="entry name" value="Stress/Tellurium_Resist"/>
</dbReference>
<dbReference type="PANTHER" id="PTHR32097">
    <property type="entry name" value="CAMP-BINDING PROTEIN 1-RELATED"/>
    <property type="match status" value="1"/>
</dbReference>
<sequence>MAAQLTKGQVDRLSVDDIVVSVRHGEPTDVSALLLNAGGRVRGEGDLVFYNQPTGAGVRLIPGQASLSIGLRQLPPDIEHVRVAVSLEDAQGRFGDHAPPQVRIDDAAGNLLYEYVIEGLGPESTVIAFDLDRTGPDWQVRVLGHGYPAGFAALVTAHGVHIGGAEAEPAYLGPAVLDPGQEVALHEIRKGELKMVKMAVGWDPMKVHGPRGLRELEIDLDASALLFVGQNLVDVAFYQQLSSRDGAVRHSGDNLTGEGKGDDEVITVDLGRVPPQVNTLMFVVSSYGGHTFERIRNGYWRLVDGSNNTELARGNLRGGGAHTGMVVAKVYREDGIWRLASIGAPIQAGHPVEAVQQVSPYL</sequence>
<dbReference type="Proteomes" id="UP000540412">
    <property type="component" value="Unassembled WGS sequence"/>
</dbReference>